<name>A0A6A6NVZ5_9PEZI</name>
<dbReference type="EMBL" id="MU001685">
    <property type="protein sequence ID" value="KAF2455889.1"/>
    <property type="molecule type" value="Genomic_DNA"/>
</dbReference>
<dbReference type="AlphaFoldDB" id="A0A6A6NVZ5"/>
<keyword evidence="9" id="KW-1185">Reference proteome</keyword>
<protein>
    <recommendedName>
        <fullName evidence="6">Mediator of RNA polymerase II transcription subunit 10</fullName>
    </recommendedName>
    <alternativeName>
        <fullName evidence="6">Mediator complex subunit 10</fullName>
    </alternativeName>
</protein>
<keyword evidence="3 6" id="KW-0805">Transcription regulation</keyword>
<sequence>MKTVVQTLYNLIVTPLEFQGTSSEDALRRDISNLAAQLAHLHRAAPSVSVNIPPDIIQYVEDGRNPDIYTREFVELVQRNNQRLKGKSDALAAFRDILAADIAGAMPEMRGEVVRVLESVGVGSEVLDREDGRTEDQGLHIKKEEGVEEGEAKAG</sequence>
<evidence type="ECO:0000256" key="2">
    <source>
        <dbReference type="ARBA" id="ARBA00005389"/>
    </source>
</evidence>
<comment type="function">
    <text evidence="6">Component of the Mediator complex, a coactivator involved in the regulated transcription of nearly all RNA polymerase II-dependent genes. Mediator functions as a bridge to convey information from gene-specific regulatory proteins to the basal RNA polymerase II transcription machinery. Mediator is recruited to promoters by direct interactions with regulatory proteins and serves as a scaffold for the assembly of a functional preinitiation complex with RNA polymerase II and the general transcription factors.</text>
</comment>
<comment type="similarity">
    <text evidence="2 6">Belongs to the Mediator complex subunit 10 family.</text>
</comment>
<evidence type="ECO:0000256" key="3">
    <source>
        <dbReference type="ARBA" id="ARBA00023015"/>
    </source>
</evidence>
<dbReference type="GO" id="GO:0003712">
    <property type="term" value="F:transcription coregulator activity"/>
    <property type="evidence" value="ECO:0007669"/>
    <property type="project" value="InterPro"/>
</dbReference>
<keyword evidence="6" id="KW-0010">Activator</keyword>
<evidence type="ECO:0000256" key="6">
    <source>
        <dbReference type="RuleBase" id="RU364146"/>
    </source>
</evidence>
<evidence type="ECO:0000256" key="4">
    <source>
        <dbReference type="ARBA" id="ARBA00023163"/>
    </source>
</evidence>
<dbReference type="GO" id="GO:0006357">
    <property type="term" value="P:regulation of transcription by RNA polymerase II"/>
    <property type="evidence" value="ECO:0007669"/>
    <property type="project" value="InterPro"/>
</dbReference>
<keyword evidence="4 6" id="KW-0804">Transcription</keyword>
<accession>A0A6A6NVZ5</accession>
<gene>
    <name evidence="6" type="primary">MED10</name>
    <name evidence="8" type="ORF">BDY21DRAFT_63008</name>
</gene>
<evidence type="ECO:0000313" key="8">
    <source>
        <dbReference type="EMBL" id="KAF2455889.1"/>
    </source>
</evidence>
<dbReference type="InterPro" id="IPR019145">
    <property type="entry name" value="Mediator_Med10"/>
</dbReference>
<proteinExistence type="inferred from homology"/>
<evidence type="ECO:0000256" key="7">
    <source>
        <dbReference type="SAM" id="MobiDB-lite"/>
    </source>
</evidence>
<dbReference type="GO" id="GO:0016592">
    <property type="term" value="C:mediator complex"/>
    <property type="evidence" value="ECO:0007669"/>
    <property type="project" value="InterPro"/>
</dbReference>
<reference evidence="8" key="1">
    <citation type="journal article" date="2020" name="Stud. Mycol.">
        <title>101 Dothideomycetes genomes: a test case for predicting lifestyles and emergence of pathogens.</title>
        <authorList>
            <person name="Haridas S."/>
            <person name="Albert R."/>
            <person name="Binder M."/>
            <person name="Bloem J."/>
            <person name="Labutti K."/>
            <person name="Salamov A."/>
            <person name="Andreopoulos B."/>
            <person name="Baker S."/>
            <person name="Barry K."/>
            <person name="Bills G."/>
            <person name="Bluhm B."/>
            <person name="Cannon C."/>
            <person name="Castanera R."/>
            <person name="Culley D."/>
            <person name="Daum C."/>
            <person name="Ezra D."/>
            <person name="Gonzalez J."/>
            <person name="Henrissat B."/>
            <person name="Kuo A."/>
            <person name="Liang C."/>
            <person name="Lipzen A."/>
            <person name="Lutzoni F."/>
            <person name="Magnuson J."/>
            <person name="Mondo S."/>
            <person name="Nolan M."/>
            <person name="Ohm R."/>
            <person name="Pangilinan J."/>
            <person name="Park H.-J."/>
            <person name="Ramirez L."/>
            <person name="Alfaro M."/>
            <person name="Sun H."/>
            <person name="Tritt A."/>
            <person name="Yoshinaga Y."/>
            <person name="Zwiers L.-H."/>
            <person name="Turgeon B."/>
            <person name="Goodwin S."/>
            <person name="Spatafora J."/>
            <person name="Crous P."/>
            <person name="Grigoriev I."/>
        </authorList>
    </citation>
    <scope>NUCLEOTIDE SEQUENCE</scope>
    <source>
        <strain evidence="8">ATCC 16933</strain>
    </source>
</reference>
<dbReference type="Pfam" id="PF09748">
    <property type="entry name" value="Med10"/>
    <property type="match status" value="1"/>
</dbReference>
<evidence type="ECO:0000256" key="5">
    <source>
        <dbReference type="ARBA" id="ARBA00023242"/>
    </source>
</evidence>
<evidence type="ECO:0000313" key="9">
    <source>
        <dbReference type="Proteomes" id="UP000799766"/>
    </source>
</evidence>
<keyword evidence="5 6" id="KW-0539">Nucleus</keyword>
<evidence type="ECO:0000256" key="1">
    <source>
        <dbReference type="ARBA" id="ARBA00004123"/>
    </source>
</evidence>
<organism evidence="8 9">
    <name type="scientific">Lineolata rhizophorae</name>
    <dbReference type="NCBI Taxonomy" id="578093"/>
    <lineage>
        <taxon>Eukaryota</taxon>
        <taxon>Fungi</taxon>
        <taxon>Dikarya</taxon>
        <taxon>Ascomycota</taxon>
        <taxon>Pezizomycotina</taxon>
        <taxon>Dothideomycetes</taxon>
        <taxon>Dothideomycetes incertae sedis</taxon>
        <taxon>Lineolatales</taxon>
        <taxon>Lineolataceae</taxon>
        <taxon>Lineolata</taxon>
    </lineage>
</organism>
<dbReference type="OrthoDB" id="337270at2759"/>
<dbReference type="Proteomes" id="UP000799766">
    <property type="component" value="Unassembled WGS sequence"/>
</dbReference>
<comment type="subcellular location">
    <subcellularLocation>
        <location evidence="1 6">Nucleus</location>
    </subcellularLocation>
</comment>
<feature type="region of interest" description="Disordered" evidence="7">
    <location>
        <begin position="127"/>
        <end position="155"/>
    </location>
</feature>
<comment type="subunit">
    <text evidence="6">Component of the Mediator complex.</text>
</comment>